<evidence type="ECO:0000313" key="3">
    <source>
        <dbReference type="EMBL" id="GFC98226.1"/>
    </source>
</evidence>
<dbReference type="InterPro" id="IPR032567">
    <property type="entry name" value="RTL1-rel"/>
</dbReference>
<dbReference type="PANTHER" id="PTHR15503">
    <property type="entry name" value="LDOC1 RELATED"/>
    <property type="match status" value="1"/>
</dbReference>
<dbReference type="Pfam" id="PF00098">
    <property type="entry name" value="zf-CCHC"/>
    <property type="match status" value="1"/>
</dbReference>
<keyword evidence="1" id="KW-0479">Metal-binding</keyword>
<keyword evidence="1" id="KW-0863">Zinc-finger</keyword>
<sequence>KDVTCFNCNEKGHRKRDCPKLKKNGQGGNNHGAVYKLRAVDAQQDPKVITVRASYRLVPFEIKELSEQLKELSEKGFVRPSSSPWGAP</sequence>
<feature type="non-terminal residue" evidence="3">
    <location>
        <position position="1"/>
    </location>
</feature>
<gene>
    <name evidence="3" type="ORF">Tci_870196</name>
</gene>
<reference evidence="3" key="1">
    <citation type="journal article" date="2019" name="Sci. Rep.">
        <title>Draft genome of Tanacetum cinerariifolium, the natural source of mosquito coil.</title>
        <authorList>
            <person name="Yamashiro T."/>
            <person name="Shiraishi A."/>
            <person name="Satake H."/>
            <person name="Nakayama K."/>
        </authorList>
    </citation>
    <scope>NUCLEOTIDE SEQUENCE</scope>
</reference>
<dbReference type="PROSITE" id="PS50158">
    <property type="entry name" value="ZF_CCHC"/>
    <property type="match status" value="1"/>
</dbReference>
<proteinExistence type="predicted"/>
<evidence type="ECO:0000259" key="2">
    <source>
        <dbReference type="PROSITE" id="PS50158"/>
    </source>
</evidence>
<accession>A0A699SKH2</accession>
<dbReference type="InterPro" id="IPR036875">
    <property type="entry name" value="Znf_CCHC_sf"/>
</dbReference>
<keyword evidence="3" id="KW-0808">Transferase</keyword>
<dbReference type="SUPFAM" id="SSF56672">
    <property type="entry name" value="DNA/RNA polymerases"/>
    <property type="match status" value="1"/>
</dbReference>
<name>A0A699SKH2_TANCI</name>
<dbReference type="SUPFAM" id="SSF57756">
    <property type="entry name" value="Retrovirus zinc finger-like domains"/>
    <property type="match status" value="1"/>
</dbReference>
<evidence type="ECO:0000256" key="1">
    <source>
        <dbReference type="PROSITE-ProRule" id="PRU00047"/>
    </source>
</evidence>
<dbReference type="GO" id="GO:0003676">
    <property type="term" value="F:nucleic acid binding"/>
    <property type="evidence" value="ECO:0007669"/>
    <property type="project" value="InterPro"/>
</dbReference>
<dbReference type="Gene3D" id="4.10.60.10">
    <property type="entry name" value="Zinc finger, CCHC-type"/>
    <property type="match status" value="1"/>
</dbReference>
<comment type="caution">
    <text evidence="3">The sequence shown here is derived from an EMBL/GenBank/DDBJ whole genome shotgun (WGS) entry which is preliminary data.</text>
</comment>
<keyword evidence="1" id="KW-0862">Zinc</keyword>
<dbReference type="AlphaFoldDB" id="A0A699SKH2"/>
<dbReference type="GO" id="GO:0003964">
    <property type="term" value="F:RNA-directed DNA polymerase activity"/>
    <property type="evidence" value="ECO:0007669"/>
    <property type="project" value="UniProtKB-KW"/>
</dbReference>
<dbReference type="GO" id="GO:0008270">
    <property type="term" value="F:zinc ion binding"/>
    <property type="evidence" value="ECO:0007669"/>
    <property type="project" value="UniProtKB-KW"/>
</dbReference>
<dbReference type="EMBL" id="BKCJ011170807">
    <property type="protein sequence ID" value="GFC98226.1"/>
    <property type="molecule type" value="Genomic_DNA"/>
</dbReference>
<organism evidence="3">
    <name type="scientific">Tanacetum cinerariifolium</name>
    <name type="common">Dalmatian daisy</name>
    <name type="synonym">Chrysanthemum cinerariifolium</name>
    <dbReference type="NCBI Taxonomy" id="118510"/>
    <lineage>
        <taxon>Eukaryota</taxon>
        <taxon>Viridiplantae</taxon>
        <taxon>Streptophyta</taxon>
        <taxon>Embryophyta</taxon>
        <taxon>Tracheophyta</taxon>
        <taxon>Spermatophyta</taxon>
        <taxon>Magnoliopsida</taxon>
        <taxon>eudicotyledons</taxon>
        <taxon>Gunneridae</taxon>
        <taxon>Pentapetalae</taxon>
        <taxon>asterids</taxon>
        <taxon>campanulids</taxon>
        <taxon>Asterales</taxon>
        <taxon>Asteraceae</taxon>
        <taxon>Asteroideae</taxon>
        <taxon>Anthemideae</taxon>
        <taxon>Anthemidinae</taxon>
        <taxon>Tanacetum</taxon>
    </lineage>
</organism>
<dbReference type="SMART" id="SM00343">
    <property type="entry name" value="ZnF_C2HC"/>
    <property type="match status" value="1"/>
</dbReference>
<feature type="non-terminal residue" evidence="3">
    <location>
        <position position="88"/>
    </location>
</feature>
<dbReference type="Gene3D" id="3.10.10.10">
    <property type="entry name" value="HIV Type 1 Reverse Transcriptase, subunit A, domain 1"/>
    <property type="match status" value="1"/>
</dbReference>
<dbReference type="InterPro" id="IPR001878">
    <property type="entry name" value="Znf_CCHC"/>
</dbReference>
<dbReference type="InterPro" id="IPR043502">
    <property type="entry name" value="DNA/RNA_pol_sf"/>
</dbReference>
<keyword evidence="3" id="KW-0695">RNA-directed DNA polymerase</keyword>
<feature type="domain" description="CCHC-type" evidence="2">
    <location>
        <begin position="5"/>
        <end position="20"/>
    </location>
</feature>
<keyword evidence="3" id="KW-0548">Nucleotidyltransferase</keyword>
<protein>
    <submittedName>
        <fullName evidence="3">Putative reverse transcriptase domain-containing protein</fullName>
    </submittedName>
</protein>
<dbReference type="PANTHER" id="PTHR15503:SF45">
    <property type="entry name" value="RNA-DIRECTED DNA POLYMERASE HOMOLOG"/>
    <property type="match status" value="1"/>
</dbReference>